<reference evidence="2 3" key="1">
    <citation type="journal article" date="2012" name="BMC Genomics">
        <title>Comparative genomics of the classical Bordetella subspecies: the evolution and exchange of virulence-associated diversity amongst closely related pathogens.</title>
        <authorList>
            <person name="Park J."/>
            <person name="Zhang Y."/>
            <person name="Buboltz A.M."/>
            <person name="Zhang X."/>
            <person name="Schuster S.C."/>
            <person name="Ahuja U."/>
            <person name="Liu M."/>
            <person name="Miller J.F."/>
            <person name="Sebaihia M."/>
            <person name="Bentley S.D."/>
            <person name="Parkhill J."/>
            <person name="Harvill E.T."/>
        </authorList>
    </citation>
    <scope>NUCLEOTIDE SEQUENCE [LARGE SCALE GENOMIC DNA]</scope>
    <source>
        <strain evidence="2 3">Bpp5</strain>
    </source>
</reference>
<protein>
    <submittedName>
        <fullName evidence="2">Uncharacterized protein</fullName>
    </submittedName>
</protein>
<dbReference type="RefSeq" id="WP_015039754.1">
    <property type="nucleotide sequence ID" value="NC_018828.1"/>
</dbReference>
<evidence type="ECO:0000313" key="2">
    <source>
        <dbReference type="EMBL" id="CCJ49566.1"/>
    </source>
</evidence>
<gene>
    <name evidence="2" type="ordered locus">BN117_2233</name>
</gene>
<dbReference type="KEGG" id="bpar:BN117_2233"/>
<dbReference type="InterPro" id="IPR024530">
    <property type="entry name" value="QSregVF_b"/>
</dbReference>
<dbReference type="Pfam" id="PF12843">
    <property type="entry name" value="QSregVF_b"/>
    <property type="match status" value="1"/>
</dbReference>
<name>K0M939_BORPB</name>
<accession>K0M939</accession>
<dbReference type="AlphaFoldDB" id="K0M939"/>
<evidence type="ECO:0000256" key="1">
    <source>
        <dbReference type="SAM" id="MobiDB-lite"/>
    </source>
</evidence>
<dbReference type="EMBL" id="HE965803">
    <property type="protein sequence ID" value="CCJ49566.1"/>
    <property type="molecule type" value="Genomic_DNA"/>
</dbReference>
<feature type="region of interest" description="Disordered" evidence="1">
    <location>
        <begin position="91"/>
        <end position="118"/>
    </location>
</feature>
<proteinExistence type="predicted"/>
<dbReference type="Proteomes" id="UP000008035">
    <property type="component" value="Chromosome"/>
</dbReference>
<organism evidence="2 3">
    <name type="scientific">Bordetella parapertussis (strain Bpp5)</name>
    <dbReference type="NCBI Taxonomy" id="1208660"/>
    <lineage>
        <taxon>Bacteria</taxon>
        <taxon>Pseudomonadati</taxon>
        <taxon>Pseudomonadota</taxon>
        <taxon>Betaproteobacteria</taxon>
        <taxon>Burkholderiales</taxon>
        <taxon>Alcaligenaceae</taxon>
        <taxon>Bordetella</taxon>
    </lineage>
</organism>
<evidence type="ECO:0000313" key="3">
    <source>
        <dbReference type="Proteomes" id="UP000008035"/>
    </source>
</evidence>
<sequence length="146" mass="16787">MKMPIGCYKGQDVAALPTKYLAWLVSQDAIRFKRWPLIKEAMRVLRIRFDSFDDLVAELQVDTPPPEYWKTAKRAGQKKAEQAEKLRALEERRAAEHQQRRQAIKARRETLTPPAEAPAGVLDASYYVRQARQQKPADPNDVSDLL</sequence>
<dbReference type="HOGENOM" id="CLU_1773819_0_0_4"/>